<dbReference type="PANTHER" id="PTHR13516:SF4">
    <property type="entry name" value="FI09323P"/>
    <property type="match status" value="1"/>
</dbReference>
<evidence type="ECO:0000259" key="5">
    <source>
        <dbReference type="Pfam" id="PF01918"/>
    </source>
</evidence>
<dbReference type="OrthoDB" id="424402at2759"/>
<dbReference type="GO" id="GO:0000172">
    <property type="term" value="C:ribonuclease MRP complex"/>
    <property type="evidence" value="ECO:0007669"/>
    <property type="project" value="TreeGrafter"/>
</dbReference>
<dbReference type="GO" id="GO:0005634">
    <property type="term" value="C:nucleus"/>
    <property type="evidence" value="ECO:0007669"/>
    <property type="project" value="UniProtKB-SubCell"/>
</dbReference>
<evidence type="ECO:0000313" key="7">
    <source>
        <dbReference type="Proteomes" id="UP000095300"/>
    </source>
</evidence>
<sequence>MMHYRKGENIEKQLTKEELPFEDFLPKGSDFLWMHVNGGTKVTNVVTYAKNALDKGDCKNIVWSGNGGGVVKTISCAEILKRSYPLYQVTRMCYTSVEEHWKPQMEGLEEIVANRQIPSLHIFMSLEPIDDNVSGLQKPNSKTDFWVYDHHATDNRNSNGGNNNNNNRNQRPRNGGNQGGQRRPQKQRPQQTNNNDEQQQPQPNDATNSASSGQMHLNKSSDSSKRRKPHPNQNRPKPQNNATQSVEPMES</sequence>
<name>A0A1I8Q4B0_STOCA</name>
<dbReference type="GO" id="GO:0001682">
    <property type="term" value="P:tRNA 5'-leader removal"/>
    <property type="evidence" value="ECO:0007669"/>
    <property type="project" value="TreeGrafter"/>
</dbReference>
<dbReference type="GO" id="GO:0003723">
    <property type="term" value="F:RNA binding"/>
    <property type="evidence" value="ECO:0007669"/>
    <property type="project" value="TreeGrafter"/>
</dbReference>
<dbReference type="Proteomes" id="UP000095300">
    <property type="component" value="Unassembled WGS sequence"/>
</dbReference>
<dbReference type="InterPro" id="IPR002775">
    <property type="entry name" value="DNA/RNA-bd_Alba-like"/>
</dbReference>
<dbReference type="InterPro" id="IPR051958">
    <property type="entry name" value="Alba-like_NAB"/>
</dbReference>
<dbReference type="EnsemblMetazoa" id="SCAU013775-RA">
    <property type="protein sequence ID" value="SCAU013775-PA"/>
    <property type="gene ID" value="SCAU013775"/>
</dbReference>
<evidence type="ECO:0000313" key="6">
    <source>
        <dbReference type="EnsemblMetazoa" id="SCAU013775-PA"/>
    </source>
</evidence>
<proteinExistence type="inferred from homology"/>
<evidence type="ECO:0000256" key="3">
    <source>
        <dbReference type="ARBA" id="ARBA00023242"/>
    </source>
</evidence>
<comment type="subcellular location">
    <subcellularLocation>
        <location evidence="1">Nucleus</location>
    </subcellularLocation>
</comment>
<dbReference type="KEGG" id="scac:106091741"/>
<evidence type="ECO:0000256" key="2">
    <source>
        <dbReference type="ARBA" id="ARBA00008018"/>
    </source>
</evidence>
<keyword evidence="7" id="KW-1185">Reference proteome</keyword>
<dbReference type="Gene3D" id="3.30.110.20">
    <property type="entry name" value="Alba-like domain"/>
    <property type="match status" value="1"/>
</dbReference>
<reference evidence="6" key="1">
    <citation type="submission" date="2020-05" db="UniProtKB">
        <authorList>
            <consortium name="EnsemblMetazoa"/>
        </authorList>
    </citation>
    <scope>IDENTIFICATION</scope>
    <source>
        <strain evidence="6">USDA</strain>
    </source>
</reference>
<evidence type="ECO:0000256" key="1">
    <source>
        <dbReference type="ARBA" id="ARBA00004123"/>
    </source>
</evidence>
<feature type="compositionally biased region" description="Low complexity" evidence="4">
    <location>
        <begin position="187"/>
        <end position="204"/>
    </location>
</feature>
<dbReference type="VEuPathDB" id="VectorBase:SCAU013775"/>
<feature type="region of interest" description="Disordered" evidence="4">
    <location>
        <begin position="151"/>
        <end position="251"/>
    </location>
</feature>
<dbReference type="InterPro" id="IPR036882">
    <property type="entry name" value="Alba-like_dom_sf"/>
</dbReference>
<keyword evidence="3" id="KW-0539">Nucleus</keyword>
<protein>
    <recommendedName>
        <fullName evidence="5">DNA/RNA-binding protein Alba-like domain-containing protein</fullName>
    </recommendedName>
</protein>
<accession>A0A1I8Q4B0</accession>
<comment type="similarity">
    <text evidence="2">Belongs to the histone-like Alba family.</text>
</comment>
<feature type="domain" description="DNA/RNA-binding protein Alba-like" evidence="5">
    <location>
        <begin position="33"/>
        <end position="96"/>
    </location>
</feature>
<dbReference type="PANTHER" id="PTHR13516">
    <property type="entry name" value="RIBONUCLEASE P SUBUNIT P25"/>
    <property type="match status" value="1"/>
</dbReference>
<gene>
    <name evidence="6" type="primary">106091741</name>
</gene>
<dbReference type="SUPFAM" id="SSF82704">
    <property type="entry name" value="AlbA-like"/>
    <property type="match status" value="1"/>
</dbReference>
<organism evidence="6 7">
    <name type="scientific">Stomoxys calcitrans</name>
    <name type="common">Stable fly</name>
    <name type="synonym">Conops calcitrans</name>
    <dbReference type="NCBI Taxonomy" id="35570"/>
    <lineage>
        <taxon>Eukaryota</taxon>
        <taxon>Metazoa</taxon>
        <taxon>Ecdysozoa</taxon>
        <taxon>Arthropoda</taxon>
        <taxon>Hexapoda</taxon>
        <taxon>Insecta</taxon>
        <taxon>Pterygota</taxon>
        <taxon>Neoptera</taxon>
        <taxon>Endopterygota</taxon>
        <taxon>Diptera</taxon>
        <taxon>Brachycera</taxon>
        <taxon>Muscomorpha</taxon>
        <taxon>Muscoidea</taxon>
        <taxon>Muscidae</taxon>
        <taxon>Stomoxys</taxon>
    </lineage>
</organism>
<feature type="compositionally biased region" description="Polar residues" evidence="4">
    <location>
        <begin position="231"/>
        <end position="251"/>
    </location>
</feature>
<feature type="compositionally biased region" description="Polar residues" evidence="4">
    <location>
        <begin position="205"/>
        <end position="221"/>
    </location>
</feature>
<dbReference type="Pfam" id="PF01918">
    <property type="entry name" value="Alba"/>
    <property type="match status" value="1"/>
</dbReference>
<feature type="compositionally biased region" description="Low complexity" evidence="4">
    <location>
        <begin position="155"/>
        <end position="175"/>
    </location>
</feature>
<evidence type="ECO:0000256" key="4">
    <source>
        <dbReference type="SAM" id="MobiDB-lite"/>
    </source>
</evidence>
<dbReference type="STRING" id="35570.A0A1I8Q4B0"/>
<dbReference type="AlphaFoldDB" id="A0A1I8Q4B0"/>